<dbReference type="Proteomes" id="UP000887574">
    <property type="component" value="Unplaced"/>
</dbReference>
<keyword evidence="2" id="KW-1185">Reference proteome</keyword>
<feature type="compositionally biased region" description="Basic and acidic residues" evidence="1">
    <location>
        <begin position="60"/>
        <end position="74"/>
    </location>
</feature>
<feature type="region of interest" description="Disordered" evidence="1">
    <location>
        <begin position="199"/>
        <end position="254"/>
    </location>
</feature>
<proteinExistence type="predicted"/>
<sequence length="254" mass="28402">MVLGTTCGHQAIQAEQTELKYYHGGKLWEADSSALSTNILSRRSPLPTQATTLLNTSAEQEEKTTSRNDSKTRTVNEYNVTYTSSDQPPFSRPLSQAFNNQYSSLSRLSNGRNSPYNEEPSTFKLNVFDSGKPVELSIPIKKQEDKKSEYVLNDTTTTTTTLEVFRGKFGEDSVDFFKLPPEPFSRDGKAQLIRAHGPPYEASTRIDTTSKSNQPYFVTEPSNTSSLNRTYSRLQLEQQQSRPSSAYSTPGSSH</sequence>
<feature type="compositionally biased region" description="Polar residues" evidence="1">
    <location>
        <begin position="205"/>
        <end position="254"/>
    </location>
</feature>
<reference evidence="3" key="1">
    <citation type="submission" date="2022-11" db="UniProtKB">
        <authorList>
            <consortium name="WormBaseParasite"/>
        </authorList>
    </citation>
    <scope>IDENTIFICATION</scope>
</reference>
<accession>A0A915DWL1</accession>
<feature type="region of interest" description="Disordered" evidence="1">
    <location>
        <begin position="56"/>
        <end position="75"/>
    </location>
</feature>
<dbReference type="WBParaSite" id="jg24441">
    <property type="protein sequence ID" value="jg24441"/>
    <property type="gene ID" value="jg24441"/>
</dbReference>
<evidence type="ECO:0000313" key="2">
    <source>
        <dbReference type="Proteomes" id="UP000887574"/>
    </source>
</evidence>
<name>A0A915DWL1_9BILA</name>
<organism evidence="2 3">
    <name type="scientific">Ditylenchus dipsaci</name>
    <dbReference type="NCBI Taxonomy" id="166011"/>
    <lineage>
        <taxon>Eukaryota</taxon>
        <taxon>Metazoa</taxon>
        <taxon>Ecdysozoa</taxon>
        <taxon>Nematoda</taxon>
        <taxon>Chromadorea</taxon>
        <taxon>Rhabditida</taxon>
        <taxon>Tylenchina</taxon>
        <taxon>Tylenchomorpha</taxon>
        <taxon>Sphaerularioidea</taxon>
        <taxon>Anguinidae</taxon>
        <taxon>Anguininae</taxon>
        <taxon>Ditylenchus</taxon>
    </lineage>
</organism>
<dbReference type="AlphaFoldDB" id="A0A915DWL1"/>
<evidence type="ECO:0000313" key="3">
    <source>
        <dbReference type="WBParaSite" id="jg24441"/>
    </source>
</evidence>
<evidence type="ECO:0000256" key="1">
    <source>
        <dbReference type="SAM" id="MobiDB-lite"/>
    </source>
</evidence>
<protein>
    <submittedName>
        <fullName evidence="3">Uncharacterized protein</fullName>
    </submittedName>
</protein>